<accession>A0ABU4UEK2</accession>
<dbReference type="EMBL" id="JAXARY010000009">
    <property type="protein sequence ID" value="MDX8127851.1"/>
    <property type="molecule type" value="Genomic_DNA"/>
</dbReference>
<dbReference type="PANTHER" id="PTHR43581">
    <property type="entry name" value="ATP/GTP PHOSPHATASE"/>
    <property type="match status" value="1"/>
</dbReference>
<dbReference type="RefSeq" id="WP_319961601.1">
    <property type="nucleotide sequence ID" value="NZ_JAXARY010000009.1"/>
</dbReference>
<dbReference type="Pfam" id="PF13175">
    <property type="entry name" value="AAA_15"/>
    <property type="match status" value="1"/>
</dbReference>
<feature type="domain" description="Endonuclease GajA/Old nuclease/RecF-like AAA" evidence="1">
    <location>
        <begin position="6"/>
        <end position="196"/>
    </location>
</feature>
<protein>
    <submittedName>
        <fullName evidence="2">AAA family ATPase</fullName>
    </submittedName>
</protein>
<gene>
    <name evidence="2" type="ORF">QLH52_11210</name>
</gene>
<keyword evidence="3" id="KW-1185">Reference proteome</keyword>
<organism evidence="2 3">
    <name type="scientific">Methylomonas defluvii</name>
    <dbReference type="NCBI Taxonomy" id="3045149"/>
    <lineage>
        <taxon>Bacteria</taxon>
        <taxon>Pseudomonadati</taxon>
        <taxon>Pseudomonadota</taxon>
        <taxon>Gammaproteobacteria</taxon>
        <taxon>Methylococcales</taxon>
        <taxon>Methylococcaceae</taxon>
        <taxon>Methylomonas</taxon>
    </lineage>
</organism>
<dbReference type="SUPFAM" id="SSF52540">
    <property type="entry name" value="P-loop containing nucleoside triphosphate hydrolases"/>
    <property type="match status" value="1"/>
</dbReference>
<sequence length="336" mass="38727">MSVFFNSVRIRNFKSLKDVTLPDCKRINVLIGKPNVGKSNILEAIGLFSLPYIRYSQNDKITQFVKLDSLEEMFFDGNTENTIEINTDKNSSLSIKLEEIDHKEQVTISISSGSSYSGQTSLEVNQELSVLYHEQIFCESNFRYYKFPNTFYFDKHSLKELIPPSGINLFQVAQKGQLKKELSKLFQEYRLKLLFDKTNHTLRIIKEIDDNSVVSLPFTSIADTLQRIVFFKAAIASNTDAILLFEEPEAHCFLPYIAHITQEVIAAQTNQFFIATHSPYVLNAFLEQSCEDLAVFIVDYRDGQTVINRLTDTELNEVYDYGIDVFFNYERFTQHG</sequence>
<dbReference type="InterPro" id="IPR041685">
    <property type="entry name" value="AAA_GajA/Old/RecF-like"/>
</dbReference>
<reference evidence="2 3" key="1">
    <citation type="submission" date="2023-11" db="EMBL/GenBank/DDBJ databases">
        <authorList>
            <person name="Ouyang M.-Y."/>
        </authorList>
    </citation>
    <scope>NUCLEOTIDE SEQUENCE [LARGE SCALE GENOMIC DNA]</scope>
    <source>
        <strain evidence="2 3">OY6</strain>
    </source>
</reference>
<evidence type="ECO:0000313" key="3">
    <source>
        <dbReference type="Proteomes" id="UP001284537"/>
    </source>
</evidence>
<dbReference type="Proteomes" id="UP001284537">
    <property type="component" value="Unassembled WGS sequence"/>
</dbReference>
<dbReference type="Gene3D" id="3.40.50.300">
    <property type="entry name" value="P-loop containing nucleotide triphosphate hydrolases"/>
    <property type="match status" value="1"/>
</dbReference>
<dbReference type="InterPro" id="IPR051396">
    <property type="entry name" value="Bact_Antivir_Def_Nuclease"/>
</dbReference>
<name>A0ABU4UEK2_9GAMM</name>
<comment type="caution">
    <text evidence="2">The sequence shown here is derived from an EMBL/GenBank/DDBJ whole genome shotgun (WGS) entry which is preliminary data.</text>
</comment>
<evidence type="ECO:0000313" key="2">
    <source>
        <dbReference type="EMBL" id="MDX8127851.1"/>
    </source>
</evidence>
<proteinExistence type="predicted"/>
<dbReference type="InterPro" id="IPR027417">
    <property type="entry name" value="P-loop_NTPase"/>
</dbReference>
<evidence type="ECO:0000259" key="1">
    <source>
        <dbReference type="Pfam" id="PF13175"/>
    </source>
</evidence>
<dbReference type="PANTHER" id="PTHR43581:SF4">
    <property type="entry name" value="ATP_GTP PHOSPHATASE"/>
    <property type="match status" value="1"/>
</dbReference>